<evidence type="ECO:0000313" key="2">
    <source>
        <dbReference type="EMBL" id="KAJ1140738.1"/>
    </source>
</evidence>
<feature type="region of interest" description="Disordered" evidence="1">
    <location>
        <begin position="1"/>
        <end position="110"/>
    </location>
</feature>
<proteinExistence type="predicted"/>
<dbReference type="EMBL" id="JANPWB010000010">
    <property type="protein sequence ID" value="KAJ1140738.1"/>
    <property type="molecule type" value="Genomic_DNA"/>
</dbReference>
<name>A0AAV7QKP8_PLEWA</name>
<sequence>MGDSRCSRLSDIPATGGAESGTASRFSLADDAPPGRYGNRDAGNITGNPDIRVPEGIERENRLRARDARRNENADREAGRGDERPEDPVRRRNSGETREATDQGRFEVQRRPEGREIHHVPGGTWLHQYEAMHPCCRWVPGSPCLCYCREPVETSLVLGSGRGGQ</sequence>
<protein>
    <submittedName>
        <fullName evidence="2">Uncharacterized protein</fullName>
    </submittedName>
</protein>
<dbReference type="Proteomes" id="UP001066276">
    <property type="component" value="Chromosome 6"/>
</dbReference>
<reference evidence="2" key="1">
    <citation type="journal article" date="2022" name="bioRxiv">
        <title>Sequencing and chromosome-scale assembly of the giantPleurodeles waltlgenome.</title>
        <authorList>
            <person name="Brown T."/>
            <person name="Elewa A."/>
            <person name="Iarovenko S."/>
            <person name="Subramanian E."/>
            <person name="Araus A.J."/>
            <person name="Petzold A."/>
            <person name="Susuki M."/>
            <person name="Suzuki K.-i.T."/>
            <person name="Hayashi T."/>
            <person name="Toyoda A."/>
            <person name="Oliveira C."/>
            <person name="Osipova E."/>
            <person name="Leigh N.D."/>
            <person name="Simon A."/>
            <person name="Yun M.H."/>
        </authorList>
    </citation>
    <scope>NUCLEOTIDE SEQUENCE</scope>
    <source>
        <strain evidence="2">20211129_DDA</strain>
        <tissue evidence="2">Liver</tissue>
    </source>
</reference>
<evidence type="ECO:0000256" key="1">
    <source>
        <dbReference type="SAM" id="MobiDB-lite"/>
    </source>
</evidence>
<accession>A0AAV7QKP8</accession>
<dbReference type="AlphaFoldDB" id="A0AAV7QKP8"/>
<organism evidence="2 3">
    <name type="scientific">Pleurodeles waltl</name>
    <name type="common">Iberian ribbed newt</name>
    <dbReference type="NCBI Taxonomy" id="8319"/>
    <lineage>
        <taxon>Eukaryota</taxon>
        <taxon>Metazoa</taxon>
        <taxon>Chordata</taxon>
        <taxon>Craniata</taxon>
        <taxon>Vertebrata</taxon>
        <taxon>Euteleostomi</taxon>
        <taxon>Amphibia</taxon>
        <taxon>Batrachia</taxon>
        <taxon>Caudata</taxon>
        <taxon>Salamandroidea</taxon>
        <taxon>Salamandridae</taxon>
        <taxon>Pleurodelinae</taxon>
        <taxon>Pleurodeles</taxon>
    </lineage>
</organism>
<gene>
    <name evidence="2" type="ORF">NDU88_007076</name>
</gene>
<comment type="caution">
    <text evidence="2">The sequence shown here is derived from an EMBL/GenBank/DDBJ whole genome shotgun (WGS) entry which is preliminary data.</text>
</comment>
<evidence type="ECO:0000313" key="3">
    <source>
        <dbReference type="Proteomes" id="UP001066276"/>
    </source>
</evidence>
<feature type="compositionally biased region" description="Basic and acidic residues" evidence="1">
    <location>
        <begin position="52"/>
        <end position="110"/>
    </location>
</feature>
<keyword evidence="3" id="KW-1185">Reference proteome</keyword>